<protein>
    <submittedName>
        <fullName evidence="1">Uncharacterized protein</fullName>
    </submittedName>
</protein>
<dbReference type="EMBL" id="JAWDJW010000668">
    <property type="protein sequence ID" value="KAK3080235.1"/>
    <property type="molecule type" value="Genomic_DNA"/>
</dbReference>
<gene>
    <name evidence="1" type="ORF">LTS18_002782</name>
</gene>
<dbReference type="Proteomes" id="UP001186974">
    <property type="component" value="Unassembled WGS sequence"/>
</dbReference>
<proteinExistence type="predicted"/>
<name>A0ACC3DU21_9PEZI</name>
<evidence type="ECO:0000313" key="2">
    <source>
        <dbReference type="Proteomes" id="UP001186974"/>
    </source>
</evidence>
<keyword evidence="2" id="KW-1185">Reference proteome</keyword>
<comment type="caution">
    <text evidence="1">The sequence shown here is derived from an EMBL/GenBank/DDBJ whole genome shotgun (WGS) entry which is preliminary data.</text>
</comment>
<accession>A0ACC3DU21</accession>
<reference evidence="1" key="1">
    <citation type="submission" date="2024-09" db="EMBL/GenBank/DDBJ databases">
        <title>Black Yeasts Isolated from many extreme environments.</title>
        <authorList>
            <person name="Coleine C."/>
            <person name="Stajich J.E."/>
            <person name="Selbmann L."/>
        </authorList>
    </citation>
    <scope>NUCLEOTIDE SEQUENCE</scope>
    <source>
        <strain evidence="1">CCFEE 5737</strain>
    </source>
</reference>
<organism evidence="1 2">
    <name type="scientific">Coniosporium uncinatum</name>
    <dbReference type="NCBI Taxonomy" id="93489"/>
    <lineage>
        <taxon>Eukaryota</taxon>
        <taxon>Fungi</taxon>
        <taxon>Dikarya</taxon>
        <taxon>Ascomycota</taxon>
        <taxon>Pezizomycotina</taxon>
        <taxon>Dothideomycetes</taxon>
        <taxon>Dothideomycetes incertae sedis</taxon>
        <taxon>Coniosporium</taxon>
    </lineage>
</organism>
<evidence type="ECO:0000313" key="1">
    <source>
        <dbReference type="EMBL" id="KAK3080235.1"/>
    </source>
</evidence>
<sequence>MASNRPYKGSENVPPAGSRQNREKASDTSATNPVAMMTPFPTMAPSPTPHPSLPPPGSISASTSTASGSATPFIEPNASPSIPPHFTFMPVTSLLPVAHPLRQRYGVLDLAFITAIAELEDLEDNVDAGMYFVESPNRSQKTVVFVIRIGSHDLKQGRWKEMQPIVRSFLREHFEHDNIPFRFYVTGPMGPLGKSVDDDRDQWSHTAETEMGASIGPEDSMSAGTVGTYVRIYDKQSGKYEEDQYAITCCHVVFPDGESEHRNVGHSIAMASPAVSDHETTCQTLREQVSRYEELVGEARRNRLDMTIEEMKSSGMQLREIKREQDKIVHHMRLVKALDETKTLDFECSLGTVVAVSGYRTVTVEQGDLVHNIPLDWALIRIKDERRGFNIMPTENSETWPKVSGKYDELKAHAIVTSVAEARRGDFVAKYGRTTAVTVGEVEDLLKPYSADRQQRKMYGVKILSEIQVKPSGPSWRSSAAGDSGSAVVRTDRTSCGMIRYGDYPEGDTTRCTPWKYIFNDINKEGTHIVTWDLPFQIPRENGTIALFHNAQAAFPKKDIRPMKRTPAGRKSPSKSQGTSGGIGRKSPVKSNITAKSDNFGAVRGDRGIGDTHRGKGSGEKPGWR</sequence>